<reference evidence="2" key="3">
    <citation type="journal article" date="2021" name="Syst. Appl. Microbiol.">
        <title>Roseomonas hellenica sp. nov., isolated from roots of wild-growing Alkanna tinctoria.</title>
        <authorList>
            <person name="Rat A."/>
            <person name="Naranjo H.D."/>
            <person name="Lebbe L."/>
            <person name="Cnockaert M."/>
            <person name="Krigas N."/>
            <person name="Grigoriadou K."/>
            <person name="Maloupa E."/>
            <person name="Willems A."/>
        </authorList>
    </citation>
    <scope>NUCLEOTIDE SEQUENCE</scope>
    <source>
        <strain evidence="2">LMG 31161</strain>
    </source>
</reference>
<evidence type="ECO:0000313" key="4">
    <source>
        <dbReference type="Proteomes" id="UP000746741"/>
    </source>
</evidence>
<dbReference type="EMBL" id="JAAEDK010000008">
    <property type="protein sequence ID" value="MBR0658558.1"/>
    <property type="molecule type" value="Genomic_DNA"/>
</dbReference>
<reference evidence="3 4" key="2">
    <citation type="submission" date="2020-02" db="EMBL/GenBank/DDBJ databases">
        <authorList>
            <person name="Sun Q."/>
            <person name="Inoue M."/>
        </authorList>
    </citation>
    <scope>NUCLEOTIDE SEQUENCE [LARGE SCALE GENOMIC DNA]</scope>
    <source>
        <strain evidence="3 4">KCTC 22478</strain>
    </source>
</reference>
<keyword evidence="1" id="KW-0472">Membrane</keyword>
<evidence type="ECO:0000256" key="1">
    <source>
        <dbReference type="SAM" id="Phobius"/>
    </source>
</evidence>
<accession>A0A9X9WDZ8</accession>
<dbReference type="Proteomes" id="UP000746741">
    <property type="component" value="Unassembled WGS sequence"/>
</dbReference>
<organism evidence="2 5">
    <name type="scientific">Neoroseomonas oryzicola</name>
    <dbReference type="NCBI Taxonomy" id="535904"/>
    <lineage>
        <taxon>Bacteria</taxon>
        <taxon>Pseudomonadati</taxon>
        <taxon>Pseudomonadota</taxon>
        <taxon>Alphaproteobacteria</taxon>
        <taxon>Acetobacterales</taxon>
        <taxon>Acetobacteraceae</taxon>
        <taxon>Neoroseomonas</taxon>
    </lineage>
</organism>
<evidence type="ECO:0000313" key="5">
    <source>
        <dbReference type="Proteomes" id="UP001138708"/>
    </source>
</evidence>
<gene>
    <name evidence="3" type="ORF">GWK15_06520</name>
    <name evidence="2" type="ORF">GXW75_04810</name>
</gene>
<dbReference type="EMBL" id="JAAVUP010000002">
    <property type="protein sequence ID" value="NKE16589.1"/>
    <property type="molecule type" value="Genomic_DNA"/>
</dbReference>
<dbReference type="RefSeq" id="WP_168040348.1">
    <property type="nucleotide sequence ID" value="NZ_JAAEDK010000008.1"/>
</dbReference>
<comment type="caution">
    <text evidence="2">The sequence shown here is derived from an EMBL/GenBank/DDBJ whole genome shotgun (WGS) entry which is preliminary data.</text>
</comment>
<dbReference type="Proteomes" id="UP001138708">
    <property type="component" value="Unassembled WGS sequence"/>
</dbReference>
<keyword evidence="1" id="KW-1133">Transmembrane helix</keyword>
<protein>
    <submittedName>
        <fullName evidence="2">Uncharacterized protein</fullName>
    </submittedName>
</protein>
<evidence type="ECO:0000313" key="3">
    <source>
        <dbReference type="EMBL" id="NKE16589.1"/>
    </source>
</evidence>
<proteinExistence type="predicted"/>
<keyword evidence="1" id="KW-0812">Transmembrane</keyword>
<keyword evidence="4" id="KW-1185">Reference proteome</keyword>
<reference evidence="2" key="1">
    <citation type="submission" date="2020-01" db="EMBL/GenBank/DDBJ databases">
        <authorList>
            <person name="Rat A."/>
        </authorList>
    </citation>
    <scope>NUCLEOTIDE SEQUENCE</scope>
    <source>
        <strain evidence="2">LMG 31161</strain>
    </source>
</reference>
<feature type="transmembrane region" description="Helical" evidence="1">
    <location>
        <begin position="150"/>
        <end position="174"/>
    </location>
</feature>
<dbReference type="AlphaFoldDB" id="A0A9X9WDZ8"/>
<evidence type="ECO:0000313" key="2">
    <source>
        <dbReference type="EMBL" id="MBR0658558.1"/>
    </source>
</evidence>
<feature type="transmembrane region" description="Helical" evidence="1">
    <location>
        <begin position="58"/>
        <end position="75"/>
    </location>
</feature>
<sequence length="206" mass="21256">MPLALLAVAALGLFWLVPDAALYGGALAAQEVQRGPAVLGGIALALLLGGPRDLARLAGWACIGASAAVLVRAALGVLGDRGWIPGEAMSRPERLLDMAWWLGVAGLAWRGMPLRWAGPTVAAIVATTRAGGYAQAFVPLAWEDTWEAGLVLGTGVLAGFVAGLLIVLLAGWMLSVVCRVPERWAVPRRVLALVSTAAAIGHMVKG</sequence>
<name>A0A9X9WDZ8_9PROT</name>